<gene>
    <name evidence="3" type="ORF">SK803_20290</name>
</gene>
<dbReference type="InterPro" id="IPR025139">
    <property type="entry name" value="DUF4062"/>
</dbReference>
<keyword evidence="4" id="KW-1185">Reference proteome</keyword>
<feature type="domain" description="Orc1-like AAA ATPase" evidence="1">
    <location>
        <begin position="182"/>
        <end position="290"/>
    </location>
</feature>
<organism evidence="3 4">
    <name type="scientific">Lentzea miocenica</name>
    <dbReference type="NCBI Taxonomy" id="3095431"/>
    <lineage>
        <taxon>Bacteria</taxon>
        <taxon>Bacillati</taxon>
        <taxon>Actinomycetota</taxon>
        <taxon>Actinomycetes</taxon>
        <taxon>Pseudonocardiales</taxon>
        <taxon>Pseudonocardiaceae</taxon>
        <taxon>Lentzea</taxon>
    </lineage>
</organism>
<dbReference type="SUPFAM" id="SSF52540">
    <property type="entry name" value="P-loop containing nucleoside triphosphate hydrolases"/>
    <property type="match status" value="1"/>
</dbReference>
<evidence type="ECO:0000313" key="3">
    <source>
        <dbReference type="EMBL" id="MDX8032560.1"/>
    </source>
</evidence>
<dbReference type="Gene3D" id="3.40.50.300">
    <property type="entry name" value="P-loop containing nucleotide triphosphate hydrolases"/>
    <property type="match status" value="1"/>
</dbReference>
<proteinExistence type="predicted"/>
<evidence type="ECO:0000259" key="2">
    <source>
        <dbReference type="Pfam" id="PF13271"/>
    </source>
</evidence>
<evidence type="ECO:0000259" key="1">
    <source>
        <dbReference type="Pfam" id="PF13191"/>
    </source>
</evidence>
<dbReference type="EMBL" id="JAXAVW010000016">
    <property type="protein sequence ID" value="MDX8032560.1"/>
    <property type="molecule type" value="Genomic_DNA"/>
</dbReference>
<sequence>MIHSAFLSHTSELTDGGFVDAANSALRRAGWLSVEMAEYPAVDLEPAYYDAEKVADADIYVGIIGFDYGTQVTGRDVSYTEHEFDTATRLDKYRVLLLQLKPDGKVPDKKQLEFRRKVKGVPAIHMTFQTPDELELKLYHALLESRDRIEAHRARALRLRSLRGVRTPVDFTPRDWLTGKIDEFLKGGPSGYFFIEGKTGVGKSTLIAHLAKTHGWATHVVSDERQSRSTAVALQRLADQLIDRYELDELRTTEVRETGLFAEVLAQAAAAKDEKDQVVLLVDGLEQADDVRPMPFGLPAALPDGVYVVAAMREGFEVIGAGRDRRYGRTVIDPYGPEALVDVRNHIEAVLRTDALLSDRVKDKATFTETLVRKCAGVWVYLSRVLDGIRDGTIDPEEVPNLPLGLWSFYSRTFDELAGSHFAAALPAISTLACTAEPVDLDTLVTLAGVEDKVQVRALMTGPLRNFVQITKADDPLYSVDHDSLRNYFTGQRPQDDMTGDFTRIDQLRTAAHDTHLRIVRHYWPSDAALKSLDDGYGLRNLVVHLENAGRQEDVYRLLALEDGTSNLWFSVHDKHGALNEYREDLAHARRLAVREADQEINAGRSSRAVVREIACALMEASVESLTANITPNLLRALVESRLWWPKLAIGRIRAVRDRNVRMDLLEALLQARYPNGKHCLSEEDAAGLWDLVSPLKTGRNHVVAGLLLPRLPAEDRTAKVEELLPLALDPNSPAQSWIWVTLAGALDEEQLDRCVASALEIRDPWQRYARVLPALVPHVSVATLRTLMALPPAPGFHILQDALVTRLVRDGLEPAYVDEYLVDVLYGLNAPDPARVPVRPLFDAMDTTRRQSLLRRVLEHVARSRDWTTALKLEGLSEFLEGDAVDIAVRIARGIDPRNLPGARALALAALVRARPELAPEALRALPPEGSSDDHKRAETLELLTPHVGNARSGAEAIATAARHRDWRRAEVLKLVAPRLNHEERLAALALAAECELPEHRLAVLDALTEGPLDQEELELALRVMQRVGDEQPRAAAIAALAGQGFRSDRPALTARALELLETCAGPGRADVLIALGMLREAVAHLPLRPEAWDHGFVARLAAVRPVLTDDEVLTRLLDTFSVSYPDVALDVWAALAPPGSLSDKHWRAAVKAVKNCDERVYSRFLAVGAPHLEKEKEIRKAFEQAVELPPPYRALPTATIAARLKCGVMQFLSQEDFAELDAPTTGALARTMTEPELEWLLQWPLKVEALAAVLPSLSAELKADLLAHATIDLRKFVMKPDADFGALARQADASLLVKMLQSVSHLQDGTKARMREAVLGAVEPDAESWRESPIGPLRELFADLGRPGAMVVLAAGARHVACAVGMEAVADVATVVDDVARWWP</sequence>
<reference evidence="3 4" key="1">
    <citation type="submission" date="2023-11" db="EMBL/GenBank/DDBJ databases">
        <title>Lentzea sokolovensis, sp. nov., Lentzea kristufkii, sp. nov., and Lentzea miocenensis, sp. nov., rare actinobacteria from Sokolov Coal Basin, Miocene lacustrine sediment, Czech Republic.</title>
        <authorList>
            <person name="Lara A."/>
            <person name="Kotroba L."/>
            <person name="Nouioui I."/>
            <person name="Neumann-Schaal M."/>
            <person name="Mast Y."/>
            <person name="Chronakova A."/>
        </authorList>
    </citation>
    <scope>NUCLEOTIDE SEQUENCE [LARGE SCALE GENOMIC DNA]</scope>
    <source>
        <strain evidence="3 4">BCCO 10_0856</strain>
    </source>
</reference>
<dbReference type="InterPro" id="IPR027417">
    <property type="entry name" value="P-loop_NTPase"/>
</dbReference>
<dbReference type="Pfam" id="PF13191">
    <property type="entry name" value="AAA_16"/>
    <property type="match status" value="1"/>
</dbReference>
<dbReference type="Pfam" id="PF13271">
    <property type="entry name" value="DUF4062"/>
    <property type="match status" value="1"/>
</dbReference>
<accession>A0ABU4T383</accession>
<feature type="domain" description="DUF4062" evidence="2">
    <location>
        <begin position="6"/>
        <end position="87"/>
    </location>
</feature>
<evidence type="ECO:0000313" key="4">
    <source>
        <dbReference type="Proteomes" id="UP001285521"/>
    </source>
</evidence>
<comment type="caution">
    <text evidence="3">The sequence shown here is derived from an EMBL/GenBank/DDBJ whole genome shotgun (WGS) entry which is preliminary data.</text>
</comment>
<dbReference type="InterPro" id="IPR041664">
    <property type="entry name" value="AAA_16"/>
</dbReference>
<reference evidence="3 4" key="2">
    <citation type="submission" date="2023-11" db="EMBL/GenBank/DDBJ databases">
        <authorList>
            <person name="Lara A.C."/>
            <person name="Chronakova A."/>
        </authorList>
    </citation>
    <scope>NUCLEOTIDE SEQUENCE [LARGE SCALE GENOMIC DNA]</scope>
    <source>
        <strain evidence="3 4">BCCO 10_0856</strain>
    </source>
</reference>
<name>A0ABU4T383_9PSEU</name>
<protein>
    <submittedName>
        <fullName evidence="3">DUF4062 domain-containing protein</fullName>
    </submittedName>
</protein>
<dbReference type="Proteomes" id="UP001285521">
    <property type="component" value="Unassembled WGS sequence"/>
</dbReference>
<dbReference type="RefSeq" id="WP_319967601.1">
    <property type="nucleotide sequence ID" value="NZ_JAXAVW010000016.1"/>
</dbReference>